<reference evidence="1" key="1">
    <citation type="submission" date="2021-01" db="EMBL/GenBank/DDBJ databases">
        <title>Modified the classification status of verrucomicrobia.</title>
        <authorList>
            <person name="Feng X."/>
        </authorList>
    </citation>
    <scope>NUCLEOTIDE SEQUENCE</scope>
    <source>
        <strain evidence="1">KCTC 12986</strain>
    </source>
</reference>
<dbReference type="AlphaFoldDB" id="A0A934RRJ4"/>
<sequence length="77" mass="8909">MAYWGLGEIRDGSSLPALKTFLAMELQRETVDRHTLWQLISGLEKADENIAKDLNSDDWEDFEKLKATAQNYLHQEL</sequence>
<organism evidence="1 2">
    <name type="scientific">Roseibacillus ishigakijimensis</name>
    <dbReference type="NCBI Taxonomy" id="454146"/>
    <lineage>
        <taxon>Bacteria</taxon>
        <taxon>Pseudomonadati</taxon>
        <taxon>Verrucomicrobiota</taxon>
        <taxon>Verrucomicrobiia</taxon>
        <taxon>Verrucomicrobiales</taxon>
        <taxon>Verrucomicrobiaceae</taxon>
        <taxon>Roseibacillus</taxon>
    </lineage>
</organism>
<name>A0A934RRJ4_9BACT</name>
<evidence type="ECO:0000313" key="2">
    <source>
        <dbReference type="Proteomes" id="UP000604083"/>
    </source>
</evidence>
<dbReference type="Proteomes" id="UP000604083">
    <property type="component" value="Unassembled WGS sequence"/>
</dbReference>
<comment type="caution">
    <text evidence="1">The sequence shown here is derived from an EMBL/GenBank/DDBJ whole genome shotgun (WGS) entry which is preliminary data.</text>
</comment>
<accession>A0A934RRJ4</accession>
<protein>
    <submittedName>
        <fullName evidence="1">Uncharacterized protein</fullName>
    </submittedName>
</protein>
<dbReference type="RefSeq" id="WP_200393080.1">
    <property type="nucleotide sequence ID" value="NZ_JAENIO010000071.1"/>
</dbReference>
<keyword evidence="2" id="KW-1185">Reference proteome</keyword>
<proteinExistence type="predicted"/>
<dbReference type="EMBL" id="JAENIO010000071">
    <property type="protein sequence ID" value="MBK1835645.1"/>
    <property type="molecule type" value="Genomic_DNA"/>
</dbReference>
<evidence type="ECO:0000313" key="1">
    <source>
        <dbReference type="EMBL" id="MBK1835645.1"/>
    </source>
</evidence>
<gene>
    <name evidence="1" type="ORF">JIN78_16395</name>
</gene>